<feature type="signal peptide" evidence="1">
    <location>
        <begin position="1"/>
        <end position="19"/>
    </location>
</feature>
<evidence type="ECO:0008006" key="4">
    <source>
        <dbReference type="Google" id="ProtNLM"/>
    </source>
</evidence>
<dbReference type="InterPro" id="IPR026374">
    <property type="entry name" value="Cyano_PEP"/>
</dbReference>
<organism evidence="2 3">
    <name type="scientific">Crocosphaera chwakensis CCY0110</name>
    <dbReference type="NCBI Taxonomy" id="391612"/>
    <lineage>
        <taxon>Bacteria</taxon>
        <taxon>Bacillati</taxon>
        <taxon>Cyanobacteriota</taxon>
        <taxon>Cyanophyceae</taxon>
        <taxon>Oscillatoriophycideae</taxon>
        <taxon>Chroococcales</taxon>
        <taxon>Aphanothecaceae</taxon>
        <taxon>Crocosphaera</taxon>
        <taxon>Crocosphaera chwakensis</taxon>
    </lineage>
</organism>
<dbReference type="NCBIfam" id="TIGR04155">
    <property type="entry name" value="cyano_PEP"/>
    <property type="match status" value="1"/>
</dbReference>
<dbReference type="eggNOG" id="ENOG502ZT3X">
    <property type="taxonomic scope" value="Bacteria"/>
</dbReference>
<evidence type="ECO:0000313" key="3">
    <source>
        <dbReference type="Proteomes" id="UP000003781"/>
    </source>
</evidence>
<reference evidence="2 3" key="1">
    <citation type="submission" date="2007-03" db="EMBL/GenBank/DDBJ databases">
        <authorList>
            <person name="Stal L."/>
            <person name="Ferriera S."/>
            <person name="Johnson J."/>
            <person name="Kravitz S."/>
            <person name="Beeson K."/>
            <person name="Sutton G."/>
            <person name="Rogers Y.-H."/>
            <person name="Friedman R."/>
            <person name="Frazier M."/>
            <person name="Venter J.C."/>
        </authorList>
    </citation>
    <scope>NUCLEOTIDE SEQUENCE [LARGE SCALE GENOMIC DNA]</scope>
    <source>
        <strain evidence="2 3">CCY0110</strain>
    </source>
</reference>
<dbReference type="EMBL" id="AAXW01000064">
    <property type="protein sequence ID" value="EAZ88837.1"/>
    <property type="molecule type" value="Genomic_DNA"/>
</dbReference>
<evidence type="ECO:0000313" key="2">
    <source>
        <dbReference type="EMBL" id="EAZ88837.1"/>
    </source>
</evidence>
<accession>A3IXE2</accession>
<name>A3IXE2_9CHRO</name>
<protein>
    <recommendedName>
        <fullName evidence="4">PEP-CTERM protein-sorting domain-containing protein</fullName>
    </recommendedName>
</protein>
<dbReference type="AlphaFoldDB" id="A3IXE2"/>
<gene>
    <name evidence="2" type="ORF">CY0110_02747</name>
</gene>
<dbReference type="RefSeq" id="WP_008278049.1">
    <property type="nucleotide sequence ID" value="NZ_AAXW01000064.1"/>
</dbReference>
<keyword evidence="1" id="KW-0732">Signal</keyword>
<proteinExistence type="predicted"/>
<comment type="caution">
    <text evidence="2">The sequence shown here is derived from an EMBL/GenBank/DDBJ whole genome shotgun (WGS) entry which is preliminary data.</text>
</comment>
<sequence length="238" mass="24922">MKLVLAGVTVFSSVNSANAATILSTDFDGRTVSGATASNLNWITNGVSDPGNLTADFNLFNTAATQDLFAVQRNLHTQGPWTVDITVAVGSQAIELDTISLDALIFSGVGTSQINSRDFDLTIDLLDSTKTTTLATDSVIDLFPNSNTLLNPSPVPFVFDFTGNTLQANTTFFFRLTASGQGSSGLVGNNSGIDNFVVTGTFVSQPVPEPLTLLGAGAALGFGSAFKRKLTQKKTNKA</sequence>
<feature type="chain" id="PRO_5002654244" description="PEP-CTERM protein-sorting domain-containing protein" evidence="1">
    <location>
        <begin position="20"/>
        <end position="238"/>
    </location>
</feature>
<evidence type="ECO:0000256" key="1">
    <source>
        <dbReference type="SAM" id="SignalP"/>
    </source>
</evidence>
<dbReference type="Proteomes" id="UP000003781">
    <property type="component" value="Unassembled WGS sequence"/>
</dbReference>
<keyword evidence="3" id="KW-1185">Reference proteome</keyword>